<dbReference type="PANTHER" id="PTHR45683">
    <property type="entry name" value="MITOCHONDRIAL NICOTINAMIDE ADENINE DINUCLEOTIDE TRANSPORTER 1-RELATED-RELATED"/>
    <property type="match status" value="1"/>
</dbReference>
<accession>A0AAW0CVZ0</accession>
<feature type="transmembrane region" description="Helical" evidence="8">
    <location>
        <begin position="124"/>
        <end position="148"/>
    </location>
</feature>
<feature type="transmembrane region" description="Helical" evidence="8">
    <location>
        <begin position="301"/>
        <end position="324"/>
    </location>
</feature>
<name>A0AAW0CVZ0_9AGAR</name>
<organism evidence="9 10">
    <name type="scientific">Favolaschia claudopus</name>
    <dbReference type="NCBI Taxonomy" id="2862362"/>
    <lineage>
        <taxon>Eukaryota</taxon>
        <taxon>Fungi</taxon>
        <taxon>Dikarya</taxon>
        <taxon>Basidiomycota</taxon>
        <taxon>Agaricomycotina</taxon>
        <taxon>Agaricomycetes</taxon>
        <taxon>Agaricomycetidae</taxon>
        <taxon>Agaricales</taxon>
        <taxon>Marasmiineae</taxon>
        <taxon>Mycenaceae</taxon>
        <taxon>Favolaschia</taxon>
    </lineage>
</organism>
<protein>
    <recommendedName>
        <fullName evidence="11">Mitochondrial carrier</fullName>
    </recommendedName>
</protein>
<keyword evidence="5" id="KW-0677">Repeat</keyword>
<gene>
    <name evidence="9" type="ORF">R3P38DRAFT_2892072</name>
</gene>
<feature type="transmembrane region" description="Helical" evidence="8">
    <location>
        <begin position="220"/>
        <end position="240"/>
    </location>
</feature>
<evidence type="ECO:0000256" key="8">
    <source>
        <dbReference type="SAM" id="Phobius"/>
    </source>
</evidence>
<dbReference type="InterPro" id="IPR044712">
    <property type="entry name" value="SLC25A32-like"/>
</dbReference>
<feature type="transmembrane region" description="Helical" evidence="8">
    <location>
        <begin position="82"/>
        <end position="104"/>
    </location>
</feature>
<evidence type="ECO:0000256" key="6">
    <source>
        <dbReference type="ARBA" id="ARBA00022989"/>
    </source>
</evidence>
<keyword evidence="10" id="KW-1185">Reference proteome</keyword>
<dbReference type="InterPro" id="IPR023395">
    <property type="entry name" value="MCP_dom_sf"/>
</dbReference>
<dbReference type="GO" id="GO:0016020">
    <property type="term" value="C:membrane"/>
    <property type="evidence" value="ECO:0007669"/>
    <property type="project" value="UniProtKB-SubCell"/>
</dbReference>
<dbReference type="SUPFAM" id="SSF103506">
    <property type="entry name" value="Mitochondrial carrier"/>
    <property type="match status" value="1"/>
</dbReference>
<keyword evidence="6 8" id="KW-1133">Transmembrane helix</keyword>
<dbReference type="GO" id="GO:0006862">
    <property type="term" value="P:nucleotide transport"/>
    <property type="evidence" value="ECO:0007669"/>
    <property type="project" value="InterPro"/>
</dbReference>
<dbReference type="Pfam" id="PF00153">
    <property type="entry name" value="Mito_carr"/>
    <property type="match status" value="1"/>
</dbReference>
<evidence type="ECO:0000256" key="7">
    <source>
        <dbReference type="ARBA" id="ARBA00023136"/>
    </source>
</evidence>
<dbReference type="EMBL" id="JAWWNJ010000013">
    <property type="protein sequence ID" value="KAK7042752.1"/>
    <property type="molecule type" value="Genomic_DNA"/>
</dbReference>
<evidence type="ECO:0008006" key="11">
    <source>
        <dbReference type="Google" id="ProtNLM"/>
    </source>
</evidence>
<dbReference type="GO" id="GO:0055085">
    <property type="term" value="P:transmembrane transport"/>
    <property type="evidence" value="ECO:0007669"/>
    <property type="project" value="InterPro"/>
</dbReference>
<keyword evidence="7 8" id="KW-0472">Membrane</keyword>
<comment type="subcellular location">
    <subcellularLocation>
        <location evidence="1">Membrane</location>
        <topology evidence="1">Multi-pass membrane protein</topology>
    </subcellularLocation>
</comment>
<evidence type="ECO:0000256" key="5">
    <source>
        <dbReference type="ARBA" id="ARBA00022737"/>
    </source>
</evidence>
<proteinExistence type="inferred from homology"/>
<evidence type="ECO:0000313" key="9">
    <source>
        <dbReference type="EMBL" id="KAK7042752.1"/>
    </source>
</evidence>
<evidence type="ECO:0000256" key="3">
    <source>
        <dbReference type="ARBA" id="ARBA00022448"/>
    </source>
</evidence>
<keyword evidence="4 8" id="KW-0812">Transmembrane</keyword>
<feature type="transmembrane region" description="Helical" evidence="8">
    <location>
        <begin position="12"/>
        <end position="37"/>
    </location>
</feature>
<dbReference type="AlphaFoldDB" id="A0AAW0CVZ0"/>
<comment type="caution">
    <text evidence="9">The sequence shown here is derived from an EMBL/GenBank/DDBJ whole genome shotgun (WGS) entry which is preliminary data.</text>
</comment>
<evidence type="ECO:0000256" key="1">
    <source>
        <dbReference type="ARBA" id="ARBA00004141"/>
    </source>
</evidence>
<evidence type="ECO:0000256" key="2">
    <source>
        <dbReference type="ARBA" id="ARBA00006375"/>
    </source>
</evidence>
<evidence type="ECO:0000313" key="10">
    <source>
        <dbReference type="Proteomes" id="UP001362999"/>
    </source>
</evidence>
<reference evidence="9 10" key="1">
    <citation type="journal article" date="2024" name="J Genomics">
        <title>Draft genome sequencing and assembly of Favolaschia claudopus CIRM-BRFM 2984 isolated from oak limbs.</title>
        <authorList>
            <person name="Navarro D."/>
            <person name="Drula E."/>
            <person name="Chaduli D."/>
            <person name="Cazenave R."/>
            <person name="Ahrendt S."/>
            <person name="Wang J."/>
            <person name="Lipzen A."/>
            <person name="Daum C."/>
            <person name="Barry K."/>
            <person name="Grigoriev I.V."/>
            <person name="Favel A."/>
            <person name="Rosso M.N."/>
            <person name="Martin F."/>
        </authorList>
    </citation>
    <scope>NUCLEOTIDE SEQUENCE [LARGE SCALE GENOMIC DNA]</scope>
    <source>
        <strain evidence="9 10">CIRM-BRFM 2984</strain>
    </source>
</reference>
<dbReference type="InterPro" id="IPR018108">
    <property type="entry name" value="MCP_transmembrane"/>
</dbReference>
<sequence length="325" mass="35778">MGNVLSYTFAWIVFFSSTILPTALLYGVTMPFVGALVRYRANYVPKRGVQLSGEDESNSPPAQPDSYLAMLKRVHRIEGWEGLYKGIMPSIISTFIVMVAITILSVGYKVLPNGRVALPTQSGFVFWLLSFALNLIPVLLLIPFQILINHAITTPTKLSAFAPITALKTLLSHPELSQPVQLYFTPGLAVSEILQALVYPTLSILMQFVPGLYISHRLPILLAALPIIALATILLTPLQVMSARLTLQRSGSDSSETTETEQPPAYGAEEVMEFRPTSEYAPYTGLWDCGRQMVREEGVGALLRAWWVTPGMIGFYAAVAMAQWP</sequence>
<evidence type="ECO:0000256" key="4">
    <source>
        <dbReference type="ARBA" id="ARBA00022692"/>
    </source>
</evidence>
<dbReference type="Gene3D" id="1.50.40.10">
    <property type="entry name" value="Mitochondrial carrier domain"/>
    <property type="match status" value="2"/>
</dbReference>
<keyword evidence="3" id="KW-0813">Transport</keyword>
<dbReference type="Proteomes" id="UP001362999">
    <property type="component" value="Unassembled WGS sequence"/>
</dbReference>
<comment type="similarity">
    <text evidence="2">Belongs to the mitochondrial carrier (TC 2.A.29) family.</text>
</comment>